<dbReference type="InParanoid" id="A0A7M7KQE1"/>
<dbReference type="Pfam" id="PF05185">
    <property type="entry name" value="PRMT5"/>
    <property type="match status" value="1"/>
</dbReference>
<dbReference type="InterPro" id="IPR035075">
    <property type="entry name" value="PRMT5"/>
</dbReference>
<dbReference type="GeneID" id="111252872"/>
<name>A0A7M7KQE1_VARDE</name>
<dbReference type="GO" id="GO:0005634">
    <property type="term" value="C:nucleus"/>
    <property type="evidence" value="ECO:0007669"/>
    <property type="project" value="TreeGrafter"/>
</dbReference>
<dbReference type="Gene3D" id="3.40.50.150">
    <property type="entry name" value="Vaccinia Virus protein VP39"/>
    <property type="match status" value="1"/>
</dbReference>
<comment type="similarity">
    <text evidence="4">Belongs to the class I-like SAM-binding methyltransferase superfamily.</text>
</comment>
<dbReference type="Pfam" id="PF17285">
    <property type="entry name" value="PRMT5_TIM"/>
    <property type="match status" value="1"/>
</dbReference>
<evidence type="ECO:0000256" key="5">
    <source>
        <dbReference type="PIRSR" id="PIRSR015894-1"/>
    </source>
</evidence>
<feature type="domain" description="PRMT5 arginine-N-methyltransferase" evidence="8">
    <location>
        <begin position="284"/>
        <end position="453"/>
    </location>
</feature>
<evidence type="ECO:0000259" key="9">
    <source>
        <dbReference type="Pfam" id="PF17285"/>
    </source>
</evidence>
<dbReference type="InterPro" id="IPR035247">
    <property type="entry name" value="PRMT5_TIM"/>
</dbReference>
<feature type="domain" description="PRMT5 oligomerisation" evidence="10">
    <location>
        <begin position="457"/>
        <end position="631"/>
    </location>
</feature>
<dbReference type="Proteomes" id="UP000594260">
    <property type="component" value="Unplaced"/>
</dbReference>
<accession>A0A7M7KQE1</accession>
<evidence type="ECO:0000256" key="1">
    <source>
        <dbReference type="ARBA" id="ARBA00022603"/>
    </source>
</evidence>
<evidence type="ECO:0000313" key="11">
    <source>
        <dbReference type="EnsemblMetazoa" id="XP_022667184"/>
    </source>
</evidence>
<reference evidence="11" key="1">
    <citation type="submission" date="2021-01" db="UniProtKB">
        <authorList>
            <consortium name="EnsemblMetazoa"/>
        </authorList>
    </citation>
    <scope>IDENTIFICATION</scope>
</reference>
<dbReference type="AlphaFoldDB" id="A0A7M7KQE1"/>
<evidence type="ECO:0000256" key="3">
    <source>
        <dbReference type="ARBA" id="ARBA00022691"/>
    </source>
</evidence>
<dbReference type="FunCoup" id="A0A7M7KQE1">
    <property type="interactions" value="1944"/>
</dbReference>
<dbReference type="InterPro" id="IPR035248">
    <property type="entry name" value="PRMT5_C"/>
</dbReference>
<organism evidence="11 12">
    <name type="scientific">Varroa destructor</name>
    <name type="common">Honeybee mite</name>
    <dbReference type="NCBI Taxonomy" id="109461"/>
    <lineage>
        <taxon>Eukaryota</taxon>
        <taxon>Metazoa</taxon>
        <taxon>Ecdysozoa</taxon>
        <taxon>Arthropoda</taxon>
        <taxon>Chelicerata</taxon>
        <taxon>Arachnida</taxon>
        <taxon>Acari</taxon>
        <taxon>Parasitiformes</taxon>
        <taxon>Mesostigmata</taxon>
        <taxon>Gamasina</taxon>
        <taxon>Dermanyssoidea</taxon>
        <taxon>Varroidae</taxon>
        <taxon>Varroa</taxon>
    </lineage>
</organism>
<dbReference type="PIRSF" id="PIRSF015894">
    <property type="entry name" value="Skb1_MeTrfase"/>
    <property type="match status" value="1"/>
</dbReference>
<dbReference type="SUPFAM" id="SSF53335">
    <property type="entry name" value="S-adenosyl-L-methionine-dependent methyltransferases"/>
    <property type="match status" value="1"/>
</dbReference>
<proteinExistence type="inferred from homology"/>
<keyword evidence="1 4" id="KW-0489">Methyltransferase</keyword>
<dbReference type="GO" id="GO:0032259">
    <property type="term" value="P:methylation"/>
    <property type="evidence" value="ECO:0007669"/>
    <property type="project" value="UniProtKB-KW"/>
</dbReference>
<feature type="active site" description="Proton donor/acceptor" evidence="5">
    <location>
        <position position="433"/>
    </location>
</feature>
<dbReference type="Gene3D" id="2.70.160.11">
    <property type="entry name" value="Hnrnp arginine n-methyltransferase1"/>
    <property type="match status" value="1"/>
</dbReference>
<dbReference type="RefSeq" id="XP_022667184.1">
    <property type="nucleotide sequence ID" value="XM_022811449.1"/>
</dbReference>
<dbReference type="KEGG" id="vde:111252872"/>
<dbReference type="GO" id="GO:0016274">
    <property type="term" value="F:protein-arginine N-methyltransferase activity"/>
    <property type="evidence" value="ECO:0007669"/>
    <property type="project" value="InterPro"/>
</dbReference>
<feature type="binding site" evidence="6">
    <location>
        <begin position="406"/>
        <end position="407"/>
    </location>
    <ligand>
        <name>S-adenosyl-L-methionine</name>
        <dbReference type="ChEBI" id="CHEBI:59789"/>
    </ligand>
</feature>
<evidence type="ECO:0000259" key="8">
    <source>
        <dbReference type="Pfam" id="PF05185"/>
    </source>
</evidence>
<dbReference type="CTD" id="36809"/>
<keyword evidence="2 4" id="KW-0808">Transferase</keyword>
<feature type="active site" description="Proton donor/acceptor" evidence="5">
    <location>
        <position position="424"/>
    </location>
</feature>
<dbReference type="Gene3D" id="3.20.20.150">
    <property type="entry name" value="Divalent-metal-dependent TIM barrel enzymes"/>
    <property type="match status" value="1"/>
</dbReference>
<dbReference type="EnsemblMetazoa" id="XM_022811449">
    <property type="protein sequence ID" value="XP_022667184"/>
    <property type="gene ID" value="LOC111252872"/>
</dbReference>
<dbReference type="Pfam" id="PF17286">
    <property type="entry name" value="PRMT5_C"/>
    <property type="match status" value="1"/>
</dbReference>
<dbReference type="OrthoDB" id="1368803at2759"/>
<feature type="domain" description="PRMT5 TIM barrel" evidence="9">
    <location>
        <begin position="62"/>
        <end position="275"/>
    </location>
</feature>
<dbReference type="InterPro" id="IPR029063">
    <property type="entry name" value="SAM-dependent_MTases_sf"/>
</dbReference>
<keyword evidence="3 4" id="KW-0949">S-adenosyl-L-methionine</keyword>
<evidence type="ECO:0000256" key="2">
    <source>
        <dbReference type="ARBA" id="ARBA00022679"/>
    </source>
</evidence>
<evidence type="ECO:0000256" key="7">
    <source>
        <dbReference type="PIRSR" id="PIRSR015894-3"/>
    </source>
</evidence>
<dbReference type="InterPro" id="IPR025799">
    <property type="entry name" value="Arg_MeTrfase"/>
</dbReference>
<dbReference type="CDD" id="cd02440">
    <property type="entry name" value="AdoMet_MTases"/>
    <property type="match status" value="1"/>
</dbReference>
<dbReference type="PROSITE" id="PS51678">
    <property type="entry name" value="SAM_MT_PRMT"/>
    <property type="match status" value="1"/>
</dbReference>
<dbReference type="InterPro" id="IPR007857">
    <property type="entry name" value="Arg_MeTrfase_PRMT5"/>
</dbReference>
<sequence>MTRQLLQKLLNMLTMKVNISRSYCHQEKMLALPQHSYNYVCTNMTLPSEDSDGINARGPHEVPSNTVQEGVQGRVLPGLELDDPGMDEVTRKRNELLLRRELEHSTFLGVSVVQLDLTKRNAHFSLVLQDTLHRLEHNHSVPVIWARVPLSGPPEDEFEPFRRWEAFRQSCSEPARIWVSLVIPEDLPEAVDEILNLWMAEQVASLTISTTLFLLNANNFPVLAKAHQAVVRRLLGLHPIVTVTNCWPPTASEIMGKSGTIIPKLYADYLNHMFARREHVGPLQEQFTLGYQDQLQIPLQPLADHLESITYEVFEKDPVKYAKYREALTAAFEDRRGMIEERQSPLIVMVVGAGRGPLVQACIDCSIQTDVPVKLFAVEKNPSAATVLRILNRDSWDRQVTVVDSDMRTWEPPGGERADILVSELLGSWGDNELSPECLDGAQRLLQPDGISVPSCYNSYVNPVQCPQLHRQARQLREDVLVHEGQLQTPYVVYFRHVNHLAPPQRLFSFSHPNRTFEGMPPSDNSHNERWAELSFKSKSSCTFHGFAGYFDCVLYKDIIISIEPSTHTPEMNSWFPMYIPISDPQPVKKGETITATFWRKTSSTKVWYQWLVTSPYQSVMHNVGGRCSNIGLML</sequence>
<evidence type="ECO:0000256" key="4">
    <source>
        <dbReference type="PIRNR" id="PIRNR015894"/>
    </source>
</evidence>
<dbReference type="PANTHER" id="PTHR10738">
    <property type="entry name" value="PROTEIN ARGININE N-METHYLTRANSFERASE 5"/>
    <property type="match status" value="1"/>
</dbReference>
<protein>
    <recommendedName>
        <fullName evidence="4">Protein arginine N-methyltransferase</fullName>
    </recommendedName>
</protein>
<feature type="binding site" evidence="6">
    <location>
        <position position="379"/>
    </location>
    <ligand>
        <name>S-adenosyl-L-methionine</name>
        <dbReference type="ChEBI" id="CHEBI:59789"/>
    </ligand>
</feature>
<dbReference type="OMA" id="KIDNTRC"/>
<evidence type="ECO:0000313" key="12">
    <source>
        <dbReference type="Proteomes" id="UP000594260"/>
    </source>
</evidence>
<dbReference type="GO" id="GO:0006355">
    <property type="term" value="P:regulation of DNA-templated transcription"/>
    <property type="evidence" value="ECO:0007669"/>
    <property type="project" value="TreeGrafter"/>
</dbReference>
<dbReference type="GO" id="GO:0005829">
    <property type="term" value="C:cytosol"/>
    <property type="evidence" value="ECO:0007669"/>
    <property type="project" value="TreeGrafter"/>
</dbReference>
<feature type="binding site" evidence="6">
    <location>
        <position position="311"/>
    </location>
    <ligand>
        <name>S-adenosyl-L-methionine</name>
        <dbReference type="ChEBI" id="CHEBI:59789"/>
    </ligand>
</feature>
<feature type="binding site" evidence="6">
    <location>
        <begin position="320"/>
        <end position="321"/>
    </location>
    <ligand>
        <name>S-adenosyl-L-methionine</name>
        <dbReference type="ChEBI" id="CHEBI:59789"/>
    </ligand>
</feature>
<dbReference type="PANTHER" id="PTHR10738:SF0">
    <property type="entry name" value="PROTEIN ARGININE N-METHYLTRANSFERASE 5"/>
    <property type="match status" value="1"/>
</dbReference>
<evidence type="ECO:0000259" key="10">
    <source>
        <dbReference type="Pfam" id="PF17286"/>
    </source>
</evidence>
<feature type="site" description="Critical for specifying symmetric addition of methyl groups" evidence="7">
    <location>
        <position position="314"/>
    </location>
</feature>
<keyword evidence="12" id="KW-1185">Reference proteome</keyword>
<evidence type="ECO:0000256" key="6">
    <source>
        <dbReference type="PIRSR" id="PIRSR015894-2"/>
    </source>
</evidence>